<accession>A0ABV0PTQ2</accession>
<dbReference type="EMBL" id="JAHRIO010085386">
    <property type="protein sequence ID" value="MEQ2186717.1"/>
    <property type="molecule type" value="Genomic_DNA"/>
</dbReference>
<evidence type="ECO:0000313" key="2">
    <source>
        <dbReference type="EMBL" id="MEQ2186717.1"/>
    </source>
</evidence>
<evidence type="ECO:0000259" key="1">
    <source>
        <dbReference type="Pfam" id="PF21733"/>
    </source>
</evidence>
<gene>
    <name evidence="2" type="ORF">GOODEAATRI_031541</name>
</gene>
<dbReference type="Pfam" id="PF21733">
    <property type="entry name" value="Death_3"/>
    <property type="match status" value="1"/>
</dbReference>
<comment type="caution">
    <text evidence="2">The sequence shown here is derived from an EMBL/GenBank/DDBJ whole genome shotgun (WGS) entry which is preliminary data.</text>
</comment>
<keyword evidence="3" id="KW-1185">Reference proteome</keyword>
<dbReference type="InterPro" id="IPR048522">
    <property type="entry name" value="Death_3_fish"/>
</dbReference>
<name>A0ABV0PTQ2_9TELE</name>
<sequence length="128" mass="14458">MEHNVLTACLLSADGAAYLKEIIPAFFIHHKIKQKRLRRIVLKLPSQDVREQRGTFELSFSQLHSRISSWVSSATPMQIRQLPVVLIKMRASHAGEKLQNKLNRIDKNLSKQCNLGSVSKVDLNSALA</sequence>
<evidence type="ECO:0000313" key="3">
    <source>
        <dbReference type="Proteomes" id="UP001476798"/>
    </source>
</evidence>
<proteinExistence type="predicted"/>
<feature type="domain" description="Death" evidence="1">
    <location>
        <begin position="12"/>
        <end position="114"/>
    </location>
</feature>
<dbReference type="Proteomes" id="UP001476798">
    <property type="component" value="Unassembled WGS sequence"/>
</dbReference>
<reference evidence="2 3" key="1">
    <citation type="submission" date="2021-06" db="EMBL/GenBank/DDBJ databases">
        <authorList>
            <person name="Palmer J.M."/>
        </authorList>
    </citation>
    <scope>NUCLEOTIDE SEQUENCE [LARGE SCALE GENOMIC DNA]</scope>
    <source>
        <strain evidence="2 3">GA_2019</strain>
        <tissue evidence="2">Muscle</tissue>
    </source>
</reference>
<protein>
    <recommendedName>
        <fullName evidence="1">Death domain-containing protein</fullName>
    </recommendedName>
</protein>
<organism evidence="2 3">
    <name type="scientific">Goodea atripinnis</name>
    <dbReference type="NCBI Taxonomy" id="208336"/>
    <lineage>
        <taxon>Eukaryota</taxon>
        <taxon>Metazoa</taxon>
        <taxon>Chordata</taxon>
        <taxon>Craniata</taxon>
        <taxon>Vertebrata</taxon>
        <taxon>Euteleostomi</taxon>
        <taxon>Actinopterygii</taxon>
        <taxon>Neopterygii</taxon>
        <taxon>Teleostei</taxon>
        <taxon>Neoteleostei</taxon>
        <taxon>Acanthomorphata</taxon>
        <taxon>Ovalentaria</taxon>
        <taxon>Atherinomorphae</taxon>
        <taxon>Cyprinodontiformes</taxon>
        <taxon>Goodeidae</taxon>
        <taxon>Goodea</taxon>
    </lineage>
</organism>